<dbReference type="InterPro" id="IPR025640">
    <property type="entry name" value="GYF_2"/>
</dbReference>
<gene>
    <name evidence="9" type="ORF">L6773_04335</name>
</gene>
<reference evidence="9" key="1">
    <citation type="submission" date="2022-01" db="EMBL/GenBank/DDBJ databases">
        <authorList>
            <person name="Wang Y."/>
        </authorList>
    </citation>
    <scope>NUCLEOTIDE SEQUENCE</scope>
    <source>
        <strain evidence="9">WB101</strain>
    </source>
</reference>
<evidence type="ECO:0000256" key="5">
    <source>
        <dbReference type="ARBA" id="ARBA00023136"/>
    </source>
</evidence>
<keyword evidence="3 6" id="KW-0812">Transmembrane</keyword>
<comment type="caution">
    <text evidence="9">The sequence shown here is derived from an EMBL/GenBank/DDBJ whole genome shotgun (WGS) entry which is preliminary data.</text>
</comment>
<name>A0ABS9KAA6_9BACT</name>
<organism evidence="9 10">
    <name type="scientific">Rhodohalobacter sulfatireducens</name>
    <dbReference type="NCBI Taxonomy" id="2911366"/>
    <lineage>
        <taxon>Bacteria</taxon>
        <taxon>Pseudomonadati</taxon>
        <taxon>Balneolota</taxon>
        <taxon>Balneolia</taxon>
        <taxon>Balneolales</taxon>
        <taxon>Balneolaceae</taxon>
        <taxon>Rhodohalobacter</taxon>
    </lineage>
</organism>
<evidence type="ECO:0000256" key="2">
    <source>
        <dbReference type="ARBA" id="ARBA00022475"/>
    </source>
</evidence>
<dbReference type="EMBL" id="JAKLWS010000003">
    <property type="protein sequence ID" value="MCG2587779.1"/>
    <property type="molecule type" value="Genomic_DNA"/>
</dbReference>
<dbReference type="PANTHER" id="PTHR36115">
    <property type="entry name" value="PROLINE-RICH ANTIGEN HOMOLOG-RELATED"/>
    <property type="match status" value="1"/>
</dbReference>
<feature type="domain" description="GYF" evidence="8">
    <location>
        <begin position="4"/>
        <end position="53"/>
    </location>
</feature>
<reference evidence="9" key="2">
    <citation type="submission" date="2024-05" db="EMBL/GenBank/DDBJ databases">
        <title>Rhodohalobacter halophilus gen. nov., sp. nov., a moderately halophilic member of the family Balneolaceae.</title>
        <authorList>
            <person name="Xia J."/>
        </authorList>
    </citation>
    <scope>NUCLEOTIDE SEQUENCE</scope>
    <source>
        <strain evidence="9">WB101</strain>
    </source>
</reference>
<dbReference type="InterPro" id="IPR010432">
    <property type="entry name" value="RDD"/>
</dbReference>
<evidence type="ECO:0000256" key="4">
    <source>
        <dbReference type="ARBA" id="ARBA00022989"/>
    </source>
</evidence>
<feature type="transmembrane region" description="Helical" evidence="6">
    <location>
        <begin position="121"/>
        <end position="137"/>
    </location>
</feature>
<comment type="subcellular location">
    <subcellularLocation>
        <location evidence="1">Cell membrane</location>
        <topology evidence="1">Multi-pass membrane protein</topology>
    </subcellularLocation>
</comment>
<keyword evidence="2" id="KW-1003">Cell membrane</keyword>
<evidence type="ECO:0000313" key="10">
    <source>
        <dbReference type="Proteomes" id="UP001165366"/>
    </source>
</evidence>
<protein>
    <submittedName>
        <fullName evidence="9">RDD family protein</fullName>
    </submittedName>
</protein>
<dbReference type="Pfam" id="PF14237">
    <property type="entry name" value="GYF_2"/>
    <property type="match status" value="1"/>
</dbReference>
<feature type="transmembrane region" description="Helical" evidence="6">
    <location>
        <begin position="86"/>
        <end position="109"/>
    </location>
</feature>
<dbReference type="RefSeq" id="WP_237852622.1">
    <property type="nucleotide sequence ID" value="NZ_JAKLWS010000003.1"/>
</dbReference>
<dbReference type="InterPro" id="IPR051791">
    <property type="entry name" value="Pra-immunoreactive"/>
</dbReference>
<evidence type="ECO:0000256" key="1">
    <source>
        <dbReference type="ARBA" id="ARBA00004651"/>
    </source>
</evidence>
<evidence type="ECO:0000259" key="8">
    <source>
        <dbReference type="Pfam" id="PF14237"/>
    </source>
</evidence>
<sequence length="211" mass="23757">MNKWYYAKDNKQHGPVDKTQLINLLQEGSLNAEDLVWSNGMENWVKIGTLSEFADKLQEANPRNGTEHNRSESKFVNLEEVRYGGFWLRLVALFIDMIIITIITIIPAMFMISGDPDMDNATANFLGFFITWLYYSLMESSGHQATYGKKLLGLKVTTENGYPVKFGKATGRHFSKILSGLIFGIGYLMAAFTKKKQGLHDMIAGCIIVKA</sequence>
<evidence type="ECO:0000313" key="9">
    <source>
        <dbReference type="EMBL" id="MCG2587779.1"/>
    </source>
</evidence>
<proteinExistence type="predicted"/>
<keyword evidence="4 6" id="KW-1133">Transmembrane helix</keyword>
<feature type="domain" description="RDD" evidence="7">
    <location>
        <begin position="83"/>
        <end position="205"/>
    </location>
</feature>
<dbReference type="PANTHER" id="PTHR36115:SF9">
    <property type="entry name" value="LMO1584 PROTEIN"/>
    <property type="match status" value="1"/>
</dbReference>
<keyword evidence="5 6" id="KW-0472">Membrane</keyword>
<accession>A0ABS9KAA6</accession>
<dbReference type="Proteomes" id="UP001165366">
    <property type="component" value="Unassembled WGS sequence"/>
</dbReference>
<feature type="transmembrane region" description="Helical" evidence="6">
    <location>
        <begin position="173"/>
        <end position="192"/>
    </location>
</feature>
<evidence type="ECO:0000259" key="7">
    <source>
        <dbReference type="Pfam" id="PF06271"/>
    </source>
</evidence>
<dbReference type="Pfam" id="PF06271">
    <property type="entry name" value="RDD"/>
    <property type="match status" value="1"/>
</dbReference>
<evidence type="ECO:0000256" key="6">
    <source>
        <dbReference type="SAM" id="Phobius"/>
    </source>
</evidence>
<keyword evidence="10" id="KW-1185">Reference proteome</keyword>
<evidence type="ECO:0000256" key="3">
    <source>
        <dbReference type="ARBA" id="ARBA00022692"/>
    </source>
</evidence>